<dbReference type="GO" id="GO:0009986">
    <property type="term" value="C:cell surface"/>
    <property type="evidence" value="ECO:0007669"/>
    <property type="project" value="TreeGrafter"/>
</dbReference>
<evidence type="ECO:0000313" key="6">
    <source>
        <dbReference type="Proteomes" id="UP000694844"/>
    </source>
</evidence>
<dbReference type="InterPro" id="IPR001846">
    <property type="entry name" value="VWF_type-D"/>
</dbReference>
<evidence type="ECO:0000256" key="4">
    <source>
        <dbReference type="SAM" id="Phobius"/>
    </source>
</evidence>
<gene>
    <name evidence="7" type="primary">LOC111132753</name>
</gene>
<dbReference type="GeneID" id="111132753"/>
<keyword evidence="2" id="KW-1015">Disulfide bond</keyword>
<keyword evidence="4" id="KW-0812">Transmembrane</keyword>
<dbReference type="Gene3D" id="2.10.25.10">
    <property type="entry name" value="Laminin"/>
    <property type="match status" value="1"/>
</dbReference>
<dbReference type="PROSITE" id="PS51233">
    <property type="entry name" value="VWFD"/>
    <property type="match status" value="2"/>
</dbReference>
<dbReference type="PROSITE" id="PS00022">
    <property type="entry name" value="EGF_1"/>
    <property type="match status" value="2"/>
</dbReference>
<dbReference type="Pfam" id="PF00094">
    <property type="entry name" value="VWD"/>
    <property type="match status" value="1"/>
</dbReference>
<dbReference type="GO" id="GO:0005102">
    <property type="term" value="F:signaling receptor binding"/>
    <property type="evidence" value="ECO:0007669"/>
    <property type="project" value="TreeGrafter"/>
</dbReference>
<feature type="domain" description="VWFD" evidence="5">
    <location>
        <begin position="1276"/>
        <end position="1462"/>
    </location>
</feature>
<dbReference type="SMART" id="SM00216">
    <property type="entry name" value="VWD"/>
    <property type="match status" value="1"/>
</dbReference>
<dbReference type="OrthoDB" id="10001041at2759"/>
<protein>
    <submittedName>
        <fullName evidence="7">Uncharacterized protein LOC111132753</fullName>
    </submittedName>
</protein>
<keyword evidence="1" id="KW-0732">Signal</keyword>
<feature type="domain" description="VWFD" evidence="5">
    <location>
        <begin position="39"/>
        <end position="236"/>
    </location>
</feature>
<evidence type="ECO:0000313" key="7">
    <source>
        <dbReference type="RefSeq" id="XP_022336279.1"/>
    </source>
</evidence>
<keyword evidence="4" id="KW-1133">Transmembrane helix</keyword>
<dbReference type="Gene3D" id="2.60.120.200">
    <property type="match status" value="1"/>
</dbReference>
<dbReference type="InterPro" id="IPR058727">
    <property type="entry name" value="Helical_Vwde"/>
</dbReference>
<dbReference type="PANTHER" id="PTHR14949:SF56">
    <property type="entry name" value="EGF-LIKE-DOMAIN, MULTIPLE 7"/>
    <property type="match status" value="1"/>
</dbReference>
<evidence type="ECO:0000256" key="1">
    <source>
        <dbReference type="ARBA" id="ARBA00022729"/>
    </source>
</evidence>
<feature type="region of interest" description="Disordered" evidence="3">
    <location>
        <begin position="813"/>
        <end position="1002"/>
    </location>
</feature>
<reference evidence="7" key="1">
    <citation type="submission" date="2025-08" db="UniProtKB">
        <authorList>
            <consortium name="RefSeq"/>
        </authorList>
    </citation>
    <scope>IDENTIFICATION</scope>
    <source>
        <tissue evidence="7">Whole sample</tissue>
    </source>
</reference>
<dbReference type="RefSeq" id="XP_022336279.1">
    <property type="nucleotide sequence ID" value="XM_022480571.1"/>
</dbReference>
<dbReference type="KEGG" id="cvn:111132753"/>
<feature type="transmembrane region" description="Helical" evidence="4">
    <location>
        <begin position="1868"/>
        <end position="1892"/>
    </location>
</feature>
<organism evidence="6 7">
    <name type="scientific">Crassostrea virginica</name>
    <name type="common">Eastern oyster</name>
    <dbReference type="NCBI Taxonomy" id="6565"/>
    <lineage>
        <taxon>Eukaryota</taxon>
        <taxon>Metazoa</taxon>
        <taxon>Spiralia</taxon>
        <taxon>Lophotrochozoa</taxon>
        <taxon>Mollusca</taxon>
        <taxon>Bivalvia</taxon>
        <taxon>Autobranchia</taxon>
        <taxon>Pteriomorphia</taxon>
        <taxon>Ostreida</taxon>
        <taxon>Ostreoidea</taxon>
        <taxon>Ostreidae</taxon>
        <taxon>Crassostrea</taxon>
    </lineage>
</organism>
<keyword evidence="6" id="KW-1185">Reference proteome</keyword>
<dbReference type="PANTHER" id="PTHR14949">
    <property type="entry name" value="EGF-LIKE-DOMAIN, MULTIPLE 7, 8"/>
    <property type="match status" value="1"/>
</dbReference>
<evidence type="ECO:0000256" key="3">
    <source>
        <dbReference type="SAM" id="MobiDB-lite"/>
    </source>
</evidence>
<dbReference type="SUPFAM" id="SSF49899">
    <property type="entry name" value="Concanavalin A-like lectins/glucanases"/>
    <property type="match status" value="1"/>
</dbReference>
<evidence type="ECO:0000256" key="2">
    <source>
        <dbReference type="ARBA" id="ARBA00023157"/>
    </source>
</evidence>
<evidence type="ECO:0000259" key="5">
    <source>
        <dbReference type="PROSITE" id="PS51233"/>
    </source>
</evidence>
<dbReference type="Pfam" id="PF26129">
    <property type="entry name" value="Vwde"/>
    <property type="match status" value="2"/>
</dbReference>
<dbReference type="InterPro" id="IPR000742">
    <property type="entry name" value="EGF"/>
</dbReference>
<accession>A0A8B8E9E0</accession>
<dbReference type="Gene3D" id="2.60.120.260">
    <property type="entry name" value="Galactose-binding domain-like"/>
    <property type="match status" value="1"/>
</dbReference>
<proteinExistence type="predicted"/>
<feature type="compositionally biased region" description="Polar residues" evidence="3">
    <location>
        <begin position="1847"/>
        <end position="1858"/>
    </location>
</feature>
<dbReference type="PROSITE" id="PS01186">
    <property type="entry name" value="EGF_2"/>
    <property type="match status" value="2"/>
</dbReference>
<dbReference type="InterPro" id="IPR050969">
    <property type="entry name" value="Dev_Signal_Modulators"/>
</dbReference>
<dbReference type="Proteomes" id="UP000694844">
    <property type="component" value="Chromosome 5"/>
</dbReference>
<dbReference type="InterPro" id="IPR013320">
    <property type="entry name" value="ConA-like_dom_sf"/>
</dbReference>
<dbReference type="GO" id="GO:0005576">
    <property type="term" value="C:extracellular region"/>
    <property type="evidence" value="ECO:0007669"/>
    <property type="project" value="TreeGrafter"/>
</dbReference>
<feature type="region of interest" description="Disordered" evidence="3">
    <location>
        <begin position="1837"/>
        <end position="1858"/>
    </location>
</feature>
<name>A0A8B8E9E0_CRAVI</name>
<keyword evidence="4" id="KW-0472">Membrane</keyword>
<sequence>MWNRPSCVDVYGVPEGLKDKNKNMDAQLDVTVVTGGVASPVLVSYTVKVKVIDKDKVTYDVFQEGEFILYRHKTLPYEVRSFFRSCNKKAACNCAVAARIGDDVIVFDRCGASRKKAKKQPLVPKLFLNGQLAPGTTVSSFNNGRKYKIVFPSGGELTVAVNGNRKEFLNIWYRAAADDYLNSEGLCGHYDGDNSNDLMFPSGKLYSRKERRPKDFSKSWRVDEMGIDTIYSGVCTDEVNTVIPPVPVYCDCNLGSAPVCGADLDISSCTKPDKKSRKKKKGLVGEDVTEVMIQQATSPPSHCLSRAALVLFEFNATYISRDFTWPTPTNITEVQAFQKCKTTVEASVAFQGCKNVPDIGFSVSLDSCVNDIQIMDDLVWAKEALTSIIQQCQTQLEVNTELWVNVSGEIAPNPTIIDNLCPNACSGQGTCKDSECTCNTGYYGDDCSINLSTPPSVEEIPDFLCDLLKSDCRTVVINGDGFLQIDSLVCRVQKLKRQGSLFVTDGASLTGNVSFVSREQVACQLPNSGIYNVSVSNDGNSFGAELTYIGYDSSCYSCDLSGCSQRTDVCVIGDSCYGRGFRNLGNPLEVCSPNRTTSSWTTFTYDLVVQISYTFISIVSNVLVTQSTNFTVIGNPMLVAGPSGQALQLDGATQYIDLSTNNNGCLGNPGQCQFGLSVTFNLKFVTLTENMYIFSNGGDEPDGFGTAMYYRRNRLFLTVSTKTKEWTVETTSVKVNAFIKVDFSWSEQTGLALYFDDKEVASTKIYVTKTVTVSVMTKFYIGLSITTNIYANIVIDGWTVTEATKETRDLITMETTTEAETTTTEMSTTELSTTEISTMDSSTTEMETSSLTSTEAPIESSTTEQTETTSEMTTSQTTSDMMTTTTERETTSSLSSVSSTESETTQQVVSSTSAESETTSSSEPGTSTTEQVFTNTEQVTTTTESVTTSTEQETTTTEQEITTTEPLTSTTAQATTTTEQATTTTEQDSTTTETTTMETTTTTAKLETTTSIQGSTTPCDIAPVSTAPTLDYTVSTDYQKVTFDCSVSQSAGSGSQYAIWWYVGETIIKKQDLPAGSSFGRLESTEITNTADALTQGVSCGVVVSYPRTCGQVTSSVTRSSILKYQVTVNEASYIKIVEGAPAYPIQVDLTTSAQYYCSMKYQANCDISFTGKVQRVSNPPPKRCPDGGEIPDVVVESSLNSAATPMDATCGPVAKGATISTQIYVKAMIDRMKFGNRNSTLNIGQQDRVGQEVKPEVLLKKIVVEVKEMDSLDLHHCQSINDPHIRTFDGVYFDNFQPGEYLLYKNKDYEVEVRAAMVRCAGGTCNCGVLVRSGDDVMRIDKCKWVNKTSSAYPINEQLFTNGELTPRTQIFQEKDGKQFQVMLPTGTKVTVKDSYQAFINIFIYPSAADFNKTEGLCGTYDGNQDNDLLGPDGVITKVPDPGKRPDGYSIKWRMSDANSIFRGYRGTVAMATPVYCSCYSDGTKSCDFFGDVSSCGVTNKGVDVKQDLLTPQLGLLTPTAVGRRRKRQAAEDTVTYDLNYNAPAPDSPWPTNLNLTEEEARQMCGNYLVQSKAGVNCQNLFSGNYSQDIDNCVQDYKLTGLTIWKEDHLGGIQQNCYEEVLKDTAQWTQDANAAPSLPATITSALCSQDCSDQGQCVEGICECNTGYGGADCSISVVTAPVILQEDSNVACDTLNNNCTHAVIRGDRFLNSSTLTCHMTEIQVNSVGISQRLTTSVSTAVFKSVSSVQCPLPAQKSYAVKISNDGTHTSVAESVFVLYQSDCYTCEVAADRTHANCSMRTTTCLIGGVCYDGGVSNPINSCQRCIAPAPPSSPGPLPQLLDVSHPPSTTEASPPNKTAVSMNSQTVVIIASITAVIFLVICIVLATVFIVRYRAQRKKEKFMKRYETDPSVYNNGAFQKADWRPAYGDPTGTSMYNYQSSPGNVAFYDTRMALDDYFE</sequence>